<name>A0A0L8HDR5_OCTBM</name>
<protein>
    <submittedName>
        <fullName evidence="2">Uncharacterized protein</fullName>
    </submittedName>
</protein>
<keyword evidence="1" id="KW-1133">Transmembrane helix</keyword>
<sequence>MIFCSSLFSLVFSVILISVTVSPFHDNCSSFQLLCWLLGRRRIRVFQLFTLVFYYYLLDIFIVLLLCIRSK</sequence>
<keyword evidence="1" id="KW-0812">Transmembrane</keyword>
<evidence type="ECO:0000313" key="2">
    <source>
        <dbReference type="EMBL" id="KOF87481.1"/>
    </source>
</evidence>
<accession>A0A0L8HDR5</accession>
<reference evidence="2" key="1">
    <citation type="submission" date="2015-07" db="EMBL/GenBank/DDBJ databases">
        <title>MeaNS - Measles Nucleotide Surveillance Program.</title>
        <authorList>
            <person name="Tran T."/>
            <person name="Druce J."/>
        </authorList>
    </citation>
    <scope>NUCLEOTIDE SEQUENCE</scope>
    <source>
        <strain evidence="2">UCB-OBI-ISO-001</strain>
        <tissue evidence="2">Gonad</tissue>
    </source>
</reference>
<evidence type="ECO:0000256" key="1">
    <source>
        <dbReference type="SAM" id="Phobius"/>
    </source>
</evidence>
<keyword evidence="1" id="KW-0472">Membrane</keyword>
<dbReference type="AlphaFoldDB" id="A0A0L8HDR5"/>
<feature type="transmembrane region" description="Helical" evidence="1">
    <location>
        <begin position="7"/>
        <end position="25"/>
    </location>
</feature>
<organism evidence="2">
    <name type="scientific">Octopus bimaculoides</name>
    <name type="common">California two-spotted octopus</name>
    <dbReference type="NCBI Taxonomy" id="37653"/>
    <lineage>
        <taxon>Eukaryota</taxon>
        <taxon>Metazoa</taxon>
        <taxon>Spiralia</taxon>
        <taxon>Lophotrochozoa</taxon>
        <taxon>Mollusca</taxon>
        <taxon>Cephalopoda</taxon>
        <taxon>Coleoidea</taxon>
        <taxon>Octopodiformes</taxon>
        <taxon>Octopoda</taxon>
        <taxon>Incirrata</taxon>
        <taxon>Octopodidae</taxon>
        <taxon>Octopus</taxon>
    </lineage>
</organism>
<proteinExistence type="predicted"/>
<feature type="transmembrane region" description="Helical" evidence="1">
    <location>
        <begin position="45"/>
        <end position="68"/>
    </location>
</feature>
<dbReference type="EMBL" id="KQ418398">
    <property type="protein sequence ID" value="KOF87481.1"/>
    <property type="molecule type" value="Genomic_DNA"/>
</dbReference>
<gene>
    <name evidence="2" type="ORF">OCBIM_22016775mg</name>
</gene>